<organism evidence="7 8">
    <name type="scientific">Seriola lalandi dorsalis</name>
    <dbReference type="NCBI Taxonomy" id="1841481"/>
    <lineage>
        <taxon>Eukaryota</taxon>
        <taxon>Metazoa</taxon>
        <taxon>Chordata</taxon>
        <taxon>Craniata</taxon>
        <taxon>Vertebrata</taxon>
        <taxon>Euteleostomi</taxon>
        <taxon>Actinopterygii</taxon>
        <taxon>Neopterygii</taxon>
        <taxon>Teleostei</taxon>
        <taxon>Neoteleostei</taxon>
        <taxon>Acanthomorphata</taxon>
        <taxon>Carangaria</taxon>
        <taxon>Carangiformes</taxon>
        <taxon>Carangidae</taxon>
        <taxon>Seriola</taxon>
    </lineage>
</organism>
<feature type="transmembrane region" description="Helical" evidence="5">
    <location>
        <begin position="118"/>
        <end position="136"/>
    </location>
</feature>
<dbReference type="Proteomes" id="UP000261360">
    <property type="component" value="Unplaced"/>
</dbReference>
<sequence>SVFPEPLFIQLFYLNLSLSTEIPDFTRSPMVGETFTYWCDYRSQTAYNYKFICKGEDPSVCERLVSTQPNKMNNGKFSLNDDTLKRNITITVSAVTADDAGTYWCGAKSFNKERSNPFFHRFIMTVGESCYFIVWMKSDPGSDCRRLTDGWINSPVAVTIAVTCVAVLVLVVVVVVLIVYKRKIFFNSLHNMKHTHSHELTSLWKDYVYEEIQKCLPKPDTGNAMNSIYVTGNFPTNPSASLHYSTINFQKSSDKAGGEALVPKPRSSACEYSTVKIIRSPTHSTVVQPSTSTEDALYSTLTRDPGEKK</sequence>
<keyword evidence="3 5" id="KW-0472">Membrane</keyword>
<keyword evidence="5" id="KW-1133">Transmembrane helix</keyword>
<evidence type="ECO:0000256" key="1">
    <source>
        <dbReference type="ARBA" id="ARBA00004370"/>
    </source>
</evidence>
<dbReference type="Ensembl" id="ENSSLDT00000008422.1">
    <property type="protein sequence ID" value="ENSSLDP00000008156.1"/>
    <property type="gene ID" value="ENSSLDG00000006471.1"/>
</dbReference>
<dbReference type="GO" id="GO:0005886">
    <property type="term" value="C:plasma membrane"/>
    <property type="evidence" value="ECO:0007669"/>
    <property type="project" value="TreeGrafter"/>
</dbReference>
<evidence type="ECO:0000256" key="4">
    <source>
        <dbReference type="SAM" id="MobiDB-lite"/>
    </source>
</evidence>
<evidence type="ECO:0000313" key="7">
    <source>
        <dbReference type="Ensembl" id="ENSSLDP00000008156.1"/>
    </source>
</evidence>
<feature type="transmembrane region" description="Helical" evidence="5">
    <location>
        <begin position="156"/>
        <end position="180"/>
    </location>
</feature>
<proteinExistence type="predicted"/>
<evidence type="ECO:0000256" key="5">
    <source>
        <dbReference type="SAM" id="Phobius"/>
    </source>
</evidence>
<dbReference type="GO" id="GO:0004888">
    <property type="term" value="F:transmembrane signaling receptor activity"/>
    <property type="evidence" value="ECO:0007669"/>
    <property type="project" value="TreeGrafter"/>
</dbReference>
<feature type="domain" description="Immunoglobulin V-set" evidence="6">
    <location>
        <begin position="31"/>
        <end position="115"/>
    </location>
</feature>
<keyword evidence="2 5" id="KW-0812">Transmembrane</keyword>
<dbReference type="AlphaFoldDB" id="A0A3B4WVF6"/>
<dbReference type="InterPro" id="IPR036179">
    <property type="entry name" value="Ig-like_dom_sf"/>
</dbReference>
<dbReference type="InterPro" id="IPR013106">
    <property type="entry name" value="Ig_V-set"/>
</dbReference>
<dbReference type="SUPFAM" id="SSF48726">
    <property type="entry name" value="Immunoglobulin"/>
    <property type="match status" value="1"/>
</dbReference>
<reference evidence="7" key="1">
    <citation type="submission" date="2025-08" db="UniProtKB">
        <authorList>
            <consortium name="Ensembl"/>
        </authorList>
    </citation>
    <scope>IDENTIFICATION</scope>
</reference>
<dbReference type="STRING" id="1841481.ENSSLDP00000008156"/>
<evidence type="ECO:0000256" key="3">
    <source>
        <dbReference type="ARBA" id="ARBA00023136"/>
    </source>
</evidence>
<reference evidence="7" key="2">
    <citation type="submission" date="2025-09" db="UniProtKB">
        <authorList>
            <consortium name="Ensembl"/>
        </authorList>
    </citation>
    <scope>IDENTIFICATION</scope>
</reference>
<dbReference type="PANTHER" id="PTHR11860">
    <property type="entry name" value="POLYMERIC-IMMUNOGLOBULIN RECEPTOR"/>
    <property type="match status" value="1"/>
</dbReference>
<dbReference type="Pfam" id="PF07686">
    <property type="entry name" value="V-set"/>
    <property type="match status" value="1"/>
</dbReference>
<dbReference type="GeneTree" id="ENSGT00720000109813"/>
<evidence type="ECO:0000259" key="6">
    <source>
        <dbReference type="Pfam" id="PF07686"/>
    </source>
</evidence>
<evidence type="ECO:0000256" key="2">
    <source>
        <dbReference type="ARBA" id="ARBA00022692"/>
    </source>
</evidence>
<accession>A0A3B4WVF6</accession>
<feature type="compositionally biased region" description="Polar residues" evidence="4">
    <location>
        <begin position="283"/>
        <end position="302"/>
    </location>
</feature>
<keyword evidence="8" id="KW-1185">Reference proteome</keyword>
<evidence type="ECO:0000313" key="8">
    <source>
        <dbReference type="Proteomes" id="UP000261360"/>
    </source>
</evidence>
<comment type="subcellular location">
    <subcellularLocation>
        <location evidence="1">Membrane</location>
    </subcellularLocation>
</comment>
<dbReference type="Gene3D" id="2.60.40.10">
    <property type="entry name" value="Immunoglobulins"/>
    <property type="match status" value="1"/>
</dbReference>
<dbReference type="PANTHER" id="PTHR11860:SF87">
    <property type="entry name" value="CMRF35-LIKE MOLECULE 8"/>
    <property type="match status" value="1"/>
</dbReference>
<dbReference type="InterPro" id="IPR050671">
    <property type="entry name" value="CD300_family_receptors"/>
</dbReference>
<feature type="region of interest" description="Disordered" evidence="4">
    <location>
        <begin position="283"/>
        <end position="309"/>
    </location>
</feature>
<protein>
    <recommendedName>
        <fullName evidence="6">Immunoglobulin V-set domain-containing protein</fullName>
    </recommendedName>
</protein>
<name>A0A3B4WVF6_SERLL</name>
<dbReference type="InterPro" id="IPR013783">
    <property type="entry name" value="Ig-like_fold"/>
</dbReference>